<name>A0A3P9JPN2_ORYLA</name>
<feature type="region of interest" description="Disordered" evidence="5">
    <location>
        <begin position="24"/>
        <end position="49"/>
    </location>
</feature>
<feature type="compositionally biased region" description="Pro residues" evidence="5">
    <location>
        <begin position="305"/>
        <end position="320"/>
    </location>
</feature>
<feature type="compositionally biased region" description="Polar residues" evidence="5">
    <location>
        <begin position="337"/>
        <end position="361"/>
    </location>
</feature>
<evidence type="ECO:0000256" key="2">
    <source>
        <dbReference type="ARBA" id="ARBA00022490"/>
    </source>
</evidence>
<feature type="compositionally biased region" description="Basic and acidic residues" evidence="5">
    <location>
        <begin position="269"/>
        <end position="278"/>
    </location>
</feature>
<keyword evidence="2" id="KW-0963">Cytoplasm</keyword>
<evidence type="ECO:0000256" key="4">
    <source>
        <dbReference type="ARBA" id="ARBA00038161"/>
    </source>
</evidence>
<organism evidence="6 7">
    <name type="scientific">Oryzias latipes</name>
    <name type="common">Japanese rice fish</name>
    <name type="synonym">Japanese killifish</name>
    <dbReference type="NCBI Taxonomy" id="8090"/>
    <lineage>
        <taxon>Eukaryota</taxon>
        <taxon>Metazoa</taxon>
        <taxon>Chordata</taxon>
        <taxon>Craniata</taxon>
        <taxon>Vertebrata</taxon>
        <taxon>Euteleostomi</taxon>
        <taxon>Actinopterygii</taxon>
        <taxon>Neopterygii</taxon>
        <taxon>Teleostei</taxon>
        <taxon>Neoteleostei</taxon>
        <taxon>Acanthomorphata</taxon>
        <taxon>Ovalentaria</taxon>
        <taxon>Atherinomorphae</taxon>
        <taxon>Beloniformes</taxon>
        <taxon>Adrianichthyidae</taxon>
        <taxon>Oryziinae</taxon>
        <taxon>Oryzias</taxon>
    </lineage>
</organism>
<feature type="region of interest" description="Disordered" evidence="5">
    <location>
        <begin position="462"/>
        <end position="488"/>
    </location>
</feature>
<accession>A0A3P9JPN2</accession>
<sequence length="743" mass="81889">EGGSKEAPPASVFFGILDEGAEQAESWNSGSGSDLCRPDRNRRRHTSKSLSSTLLLNEKKHLCRCQRSEYNFLCICIISVNWKRVETMDALPETKGKGVLMFVQRRKRIDEFILEQEELSSKQPSMGAAIERQRTEERNDTMKVYAKETKYIGVNPKKPLEHHQDARQTNNLSNMPKPLVPNRTARPFLGFQGGFTVAEETLQAPMEELKFKRPSPPNSNPKVWSPTGDIIASRDERIYVPAIKTGILPDSKRKSANKQPPASAQASERQNKVERRSYIEPEEDCFSLGAEACNFMQPRTIKLKNPPPVAPKPPINPACPPWMTKSPSSELHVPSRSPISQLSRSPSDSAPNLVASSSSQTEKCHIHVINGSQVPSKVPTSGIGVSQAARGTAMAGKGAQLFAKRQSRMEKFVVDSETVQAHQTRTHSPTQSLPNSWRYSSNIRAPPPLSYNPLLSPFYPPSAAKKPLPTSPEVKSKEKPKSAPKQLNALDIMKHQPYQLDSSLFKYDVVPEGKAPSPKPTPASKFEVTKSRKQRSASLHSSHKSPEARFANTSSQHSSLGDSIASAFSPASLIARGARQMAPRPKFSAKKPGFGRSRSLSLSQRLNSAPVSSLLSPGDRPSFLPTRQTSFQEKLPKPPTPWEAASKSPTGTVDDAFNGLPSYIASKVNCAAHRRSLSEPPEDWKRRVSLDCAAVSRCHHSAPAFQPLSMKKTLSISTSPMQVQQGSVDYATHCNHYTSSRYL</sequence>
<feature type="region of interest" description="Disordered" evidence="5">
    <location>
        <begin position="249"/>
        <end position="278"/>
    </location>
</feature>
<keyword evidence="3" id="KW-0597">Phosphoprotein</keyword>
<reference evidence="6 7" key="2">
    <citation type="submission" date="2017-04" db="EMBL/GenBank/DDBJ databases">
        <title>CpG methylation of centromeres and impact of large insertions on vertebrate speciation.</title>
        <authorList>
            <person name="Ichikawa K."/>
            <person name="Yoshimura J."/>
            <person name="Morishita S."/>
        </authorList>
    </citation>
    <scope>NUCLEOTIDE SEQUENCE</scope>
    <source>
        <strain evidence="6 7">HSOK</strain>
    </source>
</reference>
<protein>
    <submittedName>
        <fullName evidence="6">Synaptopodin 2b</fullName>
    </submittedName>
</protein>
<reference evidence="6" key="4">
    <citation type="submission" date="2025-09" db="UniProtKB">
        <authorList>
            <consortium name="Ensembl"/>
        </authorList>
    </citation>
    <scope>IDENTIFICATION</scope>
    <source>
        <strain evidence="6">HSOK</strain>
    </source>
</reference>
<dbReference type="PANTHER" id="PTHR24217:SF9">
    <property type="entry name" value="SYNAPTOPODIN-2"/>
    <property type="match status" value="1"/>
</dbReference>
<proteinExistence type="inferred from homology"/>
<feature type="region of interest" description="Disordered" evidence="5">
    <location>
        <begin position="160"/>
        <end position="181"/>
    </location>
</feature>
<dbReference type="InterPro" id="IPR051976">
    <property type="entry name" value="Synaptopodin_domain"/>
</dbReference>
<feature type="region of interest" description="Disordered" evidence="5">
    <location>
        <begin position="304"/>
        <end position="361"/>
    </location>
</feature>
<dbReference type="Ensembl" id="ENSORLT00015027955.1">
    <property type="protein sequence ID" value="ENSORLP00015034278.1"/>
    <property type="gene ID" value="ENSORLG00015020159.1"/>
</dbReference>
<dbReference type="GO" id="GO:0005737">
    <property type="term" value="C:cytoplasm"/>
    <property type="evidence" value="ECO:0007669"/>
    <property type="project" value="UniProtKB-SubCell"/>
</dbReference>
<evidence type="ECO:0000256" key="5">
    <source>
        <dbReference type="SAM" id="MobiDB-lite"/>
    </source>
</evidence>
<comment type="subcellular location">
    <subcellularLocation>
        <location evidence="1">Cytoplasm</location>
    </subcellularLocation>
</comment>
<feature type="compositionally biased region" description="Polar residues" evidence="5">
    <location>
        <begin position="257"/>
        <end position="268"/>
    </location>
</feature>
<evidence type="ECO:0000313" key="7">
    <source>
        <dbReference type="Proteomes" id="UP000265200"/>
    </source>
</evidence>
<evidence type="ECO:0000313" key="6">
    <source>
        <dbReference type="Ensembl" id="ENSORLP00015034278.1"/>
    </source>
</evidence>
<dbReference type="AlphaFoldDB" id="A0A3P9JPN2"/>
<feature type="region of interest" description="Disordered" evidence="5">
    <location>
        <begin position="416"/>
        <end position="439"/>
    </location>
</feature>
<dbReference type="PANTHER" id="PTHR24217">
    <property type="entry name" value="PUTATIVE-RELATED"/>
    <property type="match status" value="1"/>
</dbReference>
<dbReference type="Proteomes" id="UP000265200">
    <property type="component" value="Chromosome 1"/>
</dbReference>
<comment type="similarity">
    <text evidence="4">Belongs to the synaptopodin family.</text>
</comment>
<feature type="compositionally biased region" description="Low complexity" evidence="5">
    <location>
        <begin position="596"/>
        <end position="608"/>
    </location>
</feature>
<feature type="region of interest" description="Disordered" evidence="5">
    <location>
        <begin position="577"/>
        <end position="649"/>
    </location>
</feature>
<dbReference type="GO" id="GO:0043226">
    <property type="term" value="C:organelle"/>
    <property type="evidence" value="ECO:0007669"/>
    <property type="project" value="UniProtKB-ARBA"/>
</dbReference>
<feature type="compositionally biased region" description="Polar residues" evidence="5">
    <location>
        <begin position="417"/>
        <end position="439"/>
    </location>
</feature>
<feature type="region of interest" description="Disordered" evidence="5">
    <location>
        <begin position="511"/>
        <end position="562"/>
    </location>
</feature>
<reference key="1">
    <citation type="journal article" date="2007" name="Nature">
        <title>The medaka draft genome and insights into vertebrate genome evolution.</title>
        <authorList>
            <person name="Kasahara M."/>
            <person name="Naruse K."/>
            <person name="Sasaki S."/>
            <person name="Nakatani Y."/>
            <person name="Qu W."/>
            <person name="Ahsan B."/>
            <person name="Yamada T."/>
            <person name="Nagayasu Y."/>
            <person name="Doi K."/>
            <person name="Kasai Y."/>
            <person name="Jindo T."/>
            <person name="Kobayashi D."/>
            <person name="Shimada A."/>
            <person name="Toyoda A."/>
            <person name="Kuroki Y."/>
            <person name="Fujiyama A."/>
            <person name="Sasaki T."/>
            <person name="Shimizu A."/>
            <person name="Asakawa S."/>
            <person name="Shimizu N."/>
            <person name="Hashimoto S."/>
            <person name="Yang J."/>
            <person name="Lee Y."/>
            <person name="Matsushima K."/>
            <person name="Sugano S."/>
            <person name="Sakaizumi M."/>
            <person name="Narita T."/>
            <person name="Ohishi K."/>
            <person name="Haga S."/>
            <person name="Ohta F."/>
            <person name="Nomoto H."/>
            <person name="Nogata K."/>
            <person name="Morishita T."/>
            <person name="Endo T."/>
            <person name="Shin-I T."/>
            <person name="Takeda H."/>
            <person name="Morishita S."/>
            <person name="Kohara Y."/>
        </authorList>
    </citation>
    <scope>NUCLEOTIDE SEQUENCE [LARGE SCALE GENOMIC DNA]</scope>
    <source>
        <strain>Hd-rR</strain>
    </source>
</reference>
<evidence type="ECO:0000256" key="1">
    <source>
        <dbReference type="ARBA" id="ARBA00004496"/>
    </source>
</evidence>
<reference evidence="6" key="3">
    <citation type="submission" date="2025-08" db="UniProtKB">
        <authorList>
            <consortium name="Ensembl"/>
        </authorList>
    </citation>
    <scope>IDENTIFICATION</scope>
    <source>
        <strain evidence="6">HSOK</strain>
    </source>
</reference>
<feature type="compositionally biased region" description="Polar residues" evidence="5">
    <location>
        <begin position="551"/>
        <end position="561"/>
    </location>
</feature>
<evidence type="ECO:0000256" key="3">
    <source>
        <dbReference type="ARBA" id="ARBA00022553"/>
    </source>
</evidence>